<gene>
    <name evidence="1" type="ORF">LSINAPIS_LOCUS13808</name>
</gene>
<sequence>MFGLRYLTALAGVSLRATTIQNLLS</sequence>
<accession>A0A5E4R0T7</accession>
<proteinExistence type="predicted"/>
<keyword evidence="2" id="KW-1185">Reference proteome</keyword>
<name>A0A5E4R0T7_9NEOP</name>
<evidence type="ECO:0000313" key="1">
    <source>
        <dbReference type="EMBL" id="VVD03923.1"/>
    </source>
</evidence>
<dbReference type="EMBL" id="FZQP02006815">
    <property type="protein sequence ID" value="VVD03923.1"/>
    <property type="molecule type" value="Genomic_DNA"/>
</dbReference>
<protein>
    <submittedName>
        <fullName evidence="1">Uncharacterized protein</fullName>
    </submittedName>
</protein>
<evidence type="ECO:0000313" key="2">
    <source>
        <dbReference type="Proteomes" id="UP000324832"/>
    </source>
</evidence>
<dbReference type="Proteomes" id="UP000324832">
    <property type="component" value="Unassembled WGS sequence"/>
</dbReference>
<organism evidence="1 2">
    <name type="scientific">Leptidea sinapis</name>
    <dbReference type="NCBI Taxonomy" id="189913"/>
    <lineage>
        <taxon>Eukaryota</taxon>
        <taxon>Metazoa</taxon>
        <taxon>Ecdysozoa</taxon>
        <taxon>Arthropoda</taxon>
        <taxon>Hexapoda</taxon>
        <taxon>Insecta</taxon>
        <taxon>Pterygota</taxon>
        <taxon>Neoptera</taxon>
        <taxon>Endopterygota</taxon>
        <taxon>Lepidoptera</taxon>
        <taxon>Glossata</taxon>
        <taxon>Ditrysia</taxon>
        <taxon>Papilionoidea</taxon>
        <taxon>Pieridae</taxon>
        <taxon>Dismorphiinae</taxon>
        <taxon>Leptidea</taxon>
    </lineage>
</organism>
<dbReference type="AlphaFoldDB" id="A0A5E4R0T7"/>
<reference evidence="1 2" key="1">
    <citation type="submission" date="2017-07" db="EMBL/GenBank/DDBJ databases">
        <authorList>
            <person name="Talla V."/>
            <person name="Backstrom N."/>
        </authorList>
    </citation>
    <scope>NUCLEOTIDE SEQUENCE [LARGE SCALE GENOMIC DNA]</scope>
</reference>